<keyword evidence="3" id="KW-0813">Transport</keyword>
<dbReference type="InterPro" id="IPR006042">
    <property type="entry name" value="Xan_ur_permease"/>
</dbReference>
<dbReference type="InterPro" id="IPR017588">
    <property type="entry name" value="UacT-like"/>
</dbReference>
<dbReference type="NCBIfam" id="TIGR00801">
    <property type="entry name" value="ncs2"/>
    <property type="match status" value="1"/>
</dbReference>
<evidence type="ECO:0000313" key="9">
    <source>
        <dbReference type="EMBL" id="SBW00068.1"/>
    </source>
</evidence>
<keyword evidence="7 8" id="KW-0472">Membrane</keyword>
<evidence type="ECO:0000256" key="4">
    <source>
        <dbReference type="ARBA" id="ARBA00022475"/>
    </source>
</evidence>
<feature type="transmembrane region" description="Helical" evidence="8">
    <location>
        <begin position="195"/>
        <end position="214"/>
    </location>
</feature>
<evidence type="ECO:0000256" key="2">
    <source>
        <dbReference type="ARBA" id="ARBA00008821"/>
    </source>
</evidence>
<dbReference type="EMBL" id="FLUM01000002">
    <property type="protein sequence ID" value="SBW00068.1"/>
    <property type="molecule type" value="Genomic_DNA"/>
</dbReference>
<keyword evidence="4" id="KW-1003">Cell membrane</keyword>
<feature type="transmembrane region" description="Helical" evidence="8">
    <location>
        <begin position="260"/>
        <end position="278"/>
    </location>
</feature>
<organism evidence="9">
    <name type="scientific">uncultured Dysgonomonas sp</name>
    <dbReference type="NCBI Taxonomy" id="206096"/>
    <lineage>
        <taxon>Bacteria</taxon>
        <taxon>Pseudomonadati</taxon>
        <taxon>Bacteroidota</taxon>
        <taxon>Bacteroidia</taxon>
        <taxon>Bacteroidales</taxon>
        <taxon>Dysgonomonadaceae</taxon>
        <taxon>Dysgonomonas</taxon>
        <taxon>environmental samples</taxon>
    </lineage>
</organism>
<evidence type="ECO:0000256" key="5">
    <source>
        <dbReference type="ARBA" id="ARBA00022692"/>
    </source>
</evidence>
<evidence type="ECO:0000256" key="1">
    <source>
        <dbReference type="ARBA" id="ARBA00004651"/>
    </source>
</evidence>
<feature type="transmembrane region" description="Helical" evidence="8">
    <location>
        <begin position="154"/>
        <end position="175"/>
    </location>
</feature>
<name>A0A212JKZ3_9BACT</name>
<comment type="subcellular location">
    <subcellularLocation>
        <location evidence="1">Cell membrane</location>
        <topology evidence="1">Multi-pass membrane protein</topology>
    </subcellularLocation>
</comment>
<feature type="transmembrane region" description="Helical" evidence="8">
    <location>
        <begin position="221"/>
        <end position="240"/>
    </location>
</feature>
<dbReference type="NCBIfam" id="NF037981">
    <property type="entry name" value="NCS2_1"/>
    <property type="match status" value="1"/>
</dbReference>
<dbReference type="InterPro" id="IPR006043">
    <property type="entry name" value="NCS2"/>
</dbReference>
<evidence type="ECO:0000256" key="7">
    <source>
        <dbReference type="ARBA" id="ARBA00023136"/>
    </source>
</evidence>
<accession>A0A212JKZ3</accession>
<feature type="transmembrane region" description="Helical" evidence="8">
    <location>
        <begin position="95"/>
        <end position="116"/>
    </location>
</feature>
<dbReference type="PANTHER" id="PTHR42810">
    <property type="entry name" value="PURINE PERMEASE C1399.01C-RELATED"/>
    <property type="match status" value="1"/>
</dbReference>
<evidence type="ECO:0000256" key="3">
    <source>
        <dbReference type="ARBA" id="ARBA00022448"/>
    </source>
</evidence>
<proteinExistence type="inferred from homology"/>
<protein>
    <submittedName>
        <fullName evidence="9">Xanthine permease XanP</fullName>
    </submittedName>
</protein>
<dbReference type="GO" id="GO:0005886">
    <property type="term" value="C:plasma membrane"/>
    <property type="evidence" value="ECO:0007669"/>
    <property type="project" value="UniProtKB-SubCell"/>
</dbReference>
<dbReference type="AlphaFoldDB" id="A0A212JKZ3"/>
<dbReference type="GO" id="GO:0042907">
    <property type="term" value="F:xanthine transmembrane transporter activity"/>
    <property type="evidence" value="ECO:0007669"/>
    <property type="project" value="TreeGrafter"/>
</dbReference>
<dbReference type="PROSITE" id="PS01116">
    <property type="entry name" value="XANTH_URACIL_PERMASE"/>
    <property type="match status" value="1"/>
</dbReference>
<dbReference type="Pfam" id="PF00860">
    <property type="entry name" value="Xan_ur_permease"/>
    <property type="match status" value="1"/>
</dbReference>
<gene>
    <name evidence="9" type="primary">xanP</name>
    <name evidence="9" type="ORF">KL86DYS1_20095</name>
</gene>
<feature type="transmembrane region" description="Helical" evidence="8">
    <location>
        <begin position="436"/>
        <end position="456"/>
    </location>
</feature>
<feature type="transmembrane region" description="Helical" evidence="8">
    <location>
        <begin position="406"/>
        <end position="424"/>
    </location>
</feature>
<feature type="transmembrane region" description="Helical" evidence="8">
    <location>
        <begin position="122"/>
        <end position="142"/>
    </location>
</feature>
<keyword evidence="6 8" id="KW-1133">Transmembrane helix</keyword>
<sequence length="460" mass="48482">MQVTEKEADEIIQPIRKTDLIYQIEDKPPFSEAMFAGFQHLLAIFVAIITPPLIISRALNFSAETTGFLVSMALLASGISTFIQCRRFGPVGCGLLCIQGTSFSFIGALTASFAAKGDMTEAAILAAIFGVCIAASPVEMIVSRLLKYTKKIITPLVSGIVVTMIGLSLIKVAIISCGGGFGAMSLEGERGFGSLQNLGIAALVLVSILILNGIKNKYIRMSSIIIGIVIGYVVSYFMGWIDFSNMGEIGAFTIPQPFKYGLSFDLSAFIAVALIYFITSIEAYGDITANSMIGGEPIEGPKFMKRVQGGVLADGINSAIAGVFNSFPNSIFAQNNGLIQLTGVASRRVGYYIAAFLVILSAFPFIGGIFSIMPEPVLGGATLLMFGTVAASGVRIIASQNIDRKAILVLAVSFACGLGVELVPDILSQMPTAIKGIFASGITTGGVVAILANVIIRIKD</sequence>
<feature type="transmembrane region" description="Helical" evidence="8">
    <location>
        <begin position="65"/>
        <end position="83"/>
    </location>
</feature>
<comment type="similarity">
    <text evidence="2">Belongs to the nucleobase:cation symporter-2 (NCS2) (TC 2.A.40) family.</text>
</comment>
<feature type="transmembrane region" description="Helical" evidence="8">
    <location>
        <begin position="376"/>
        <end position="394"/>
    </location>
</feature>
<feature type="transmembrane region" description="Helical" evidence="8">
    <location>
        <begin position="349"/>
        <end position="370"/>
    </location>
</feature>
<evidence type="ECO:0000256" key="6">
    <source>
        <dbReference type="ARBA" id="ARBA00022989"/>
    </source>
</evidence>
<evidence type="ECO:0000256" key="8">
    <source>
        <dbReference type="SAM" id="Phobius"/>
    </source>
</evidence>
<dbReference type="NCBIfam" id="TIGR03173">
    <property type="entry name" value="pbuX"/>
    <property type="match status" value="1"/>
</dbReference>
<feature type="transmembrane region" description="Helical" evidence="8">
    <location>
        <begin position="41"/>
        <end position="59"/>
    </location>
</feature>
<keyword evidence="5 8" id="KW-0812">Transmembrane</keyword>
<dbReference type="RefSeq" id="WP_296941220.1">
    <property type="nucleotide sequence ID" value="NZ_LT599032.1"/>
</dbReference>
<reference evidence="9" key="1">
    <citation type="submission" date="2016-04" db="EMBL/GenBank/DDBJ databases">
        <authorList>
            <person name="Evans L.H."/>
            <person name="Alamgir A."/>
            <person name="Owens N."/>
            <person name="Weber N.D."/>
            <person name="Virtaneva K."/>
            <person name="Barbian K."/>
            <person name="Babar A."/>
            <person name="Rosenke K."/>
        </authorList>
    </citation>
    <scope>NUCLEOTIDE SEQUENCE</scope>
    <source>
        <strain evidence="9">86-1</strain>
    </source>
</reference>
<dbReference type="PANTHER" id="PTHR42810:SF2">
    <property type="entry name" value="PURINE PERMEASE C1399.01C-RELATED"/>
    <property type="match status" value="1"/>
</dbReference>